<dbReference type="PANTHER" id="PTHR31836:SF28">
    <property type="entry name" value="SRCR DOMAIN-CONTAINING PROTEIN-RELATED"/>
    <property type="match status" value="1"/>
</dbReference>
<reference evidence="3" key="2">
    <citation type="submission" date="2023-06" db="EMBL/GenBank/DDBJ databases">
        <authorList>
            <consortium name="Lawrence Berkeley National Laboratory"/>
            <person name="Haridas S."/>
            <person name="Hensen N."/>
            <person name="Bonometti L."/>
            <person name="Westerberg I."/>
            <person name="Brannstrom I.O."/>
            <person name="Guillou S."/>
            <person name="Cros-Aarteil S."/>
            <person name="Calhoun S."/>
            <person name="Kuo A."/>
            <person name="Mondo S."/>
            <person name="Pangilinan J."/>
            <person name="Riley R."/>
            <person name="Labutti K."/>
            <person name="Andreopoulos B."/>
            <person name="Lipzen A."/>
            <person name="Chen C."/>
            <person name="Yanf M."/>
            <person name="Daum C."/>
            <person name="Ng V."/>
            <person name="Clum A."/>
            <person name="Steindorff A."/>
            <person name="Ohm R."/>
            <person name="Martin F."/>
            <person name="Silar P."/>
            <person name="Natvig D."/>
            <person name="Lalanne C."/>
            <person name="Gautier V."/>
            <person name="Ament-Velasquez S.L."/>
            <person name="Kruys A."/>
            <person name="Hutchinson M.I."/>
            <person name="Powell A.J."/>
            <person name="Barry K."/>
            <person name="Miller A.N."/>
            <person name="Grigoriev I.V."/>
            <person name="Debuchy R."/>
            <person name="Gladieux P."/>
            <person name="Thoren M.H."/>
            <person name="Johannesson H."/>
        </authorList>
    </citation>
    <scope>NUCLEOTIDE SEQUENCE</scope>
    <source>
        <strain evidence="3">CBS 955.72</strain>
    </source>
</reference>
<keyword evidence="4" id="KW-1185">Reference proteome</keyword>
<organism evidence="3 4">
    <name type="scientific">Lasiosphaeria hispida</name>
    <dbReference type="NCBI Taxonomy" id="260671"/>
    <lineage>
        <taxon>Eukaryota</taxon>
        <taxon>Fungi</taxon>
        <taxon>Dikarya</taxon>
        <taxon>Ascomycota</taxon>
        <taxon>Pezizomycotina</taxon>
        <taxon>Sordariomycetes</taxon>
        <taxon>Sordariomycetidae</taxon>
        <taxon>Sordariales</taxon>
        <taxon>Lasiosphaeriaceae</taxon>
        <taxon>Lasiosphaeria</taxon>
    </lineage>
</organism>
<dbReference type="SUPFAM" id="SSF50685">
    <property type="entry name" value="Barwin-like endoglucanases"/>
    <property type="match status" value="1"/>
</dbReference>
<dbReference type="AlphaFoldDB" id="A0AAJ0H5L7"/>
<keyword evidence="1 2" id="KW-0732">Signal</keyword>
<name>A0AAJ0H5L7_9PEZI</name>
<dbReference type="Gene3D" id="2.40.40.10">
    <property type="entry name" value="RlpA-like domain"/>
    <property type="match status" value="1"/>
</dbReference>
<comment type="caution">
    <text evidence="3">The sequence shown here is derived from an EMBL/GenBank/DDBJ whole genome shotgun (WGS) entry which is preliminary data.</text>
</comment>
<protein>
    <submittedName>
        <fullName evidence="3">Uncharacterized protein</fullName>
    </submittedName>
</protein>
<accession>A0AAJ0H5L7</accession>
<dbReference type="CDD" id="cd22191">
    <property type="entry name" value="DPBB_RlpA_EXP_N-like"/>
    <property type="match status" value="1"/>
</dbReference>
<evidence type="ECO:0000313" key="4">
    <source>
        <dbReference type="Proteomes" id="UP001275084"/>
    </source>
</evidence>
<gene>
    <name evidence="3" type="ORF">B0T25DRAFT_561059</name>
</gene>
<dbReference type="PANTHER" id="PTHR31836">
    <property type="match status" value="1"/>
</dbReference>
<dbReference type="InterPro" id="IPR051477">
    <property type="entry name" value="Expansin_CellWall"/>
</dbReference>
<reference evidence="3" key="1">
    <citation type="journal article" date="2023" name="Mol. Phylogenet. Evol.">
        <title>Genome-scale phylogeny and comparative genomics of the fungal order Sordariales.</title>
        <authorList>
            <person name="Hensen N."/>
            <person name="Bonometti L."/>
            <person name="Westerberg I."/>
            <person name="Brannstrom I.O."/>
            <person name="Guillou S."/>
            <person name="Cros-Aarteil S."/>
            <person name="Calhoun S."/>
            <person name="Haridas S."/>
            <person name="Kuo A."/>
            <person name="Mondo S."/>
            <person name="Pangilinan J."/>
            <person name="Riley R."/>
            <person name="LaButti K."/>
            <person name="Andreopoulos B."/>
            <person name="Lipzen A."/>
            <person name="Chen C."/>
            <person name="Yan M."/>
            <person name="Daum C."/>
            <person name="Ng V."/>
            <person name="Clum A."/>
            <person name="Steindorff A."/>
            <person name="Ohm R.A."/>
            <person name="Martin F."/>
            <person name="Silar P."/>
            <person name="Natvig D.O."/>
            <person name="Lalanne C."/>
            <person name="Gautier V."/>
            <person name="Ament-Velasquez S.L."/>
            <person name="Kruys A."/>
            <person name="Hutchinson M.I."/>
            <person name="Powell A.J."/>
            <person name="Barry K."/>
            <person name="Miller A.N."/>
            <person name="Grigoriev I.V."/>
            <person name="Debuchy R."/>
            <person name="Gladieux P."/>
            <person name="Hiltunen Thoren M."/>
            <person name="Johannesson H."/>
        </authorList>
    </citation>
    <scope>NUCLEOTIDE SEQUENCE</scope>
    <source>
        <strain evidence="3">CBS 955.72</strain>
    </source>
</reference>
<feature type="chain" id="PRO_5042618192" evidence="2">
    <location>
        <begin position="19"/>
        <end position="147"/>
    </location>
</feature>
<dbReference type="EMBL" id="JAUIQD010000009">
    <property type="protein sequence ID" value="KAK3339999.1"/>
    <property type="molecule type" value="Genomic_DNA"/>
</dbReference>
<dbReference type="InterPro" id="IPR036908">
    <property type="entry name" value="RlpA-like_sf"/>
</dbReference>
<sequence length="147" mass="15301">MKSVIAIPLAALLASTLATPINLAPSAPETIDTSDMDKRGNKLLHHGDMTYYEVGMGACGYDDSGKGGTDYIVAVSAGLLGNSGEDGSSMCGRQVVIEGSNGKQLTATVRDKCPSYRDDALDVSEKVFKDVVGDLGVGKTQVSWSVV</sequence>
<evidence type="ECO:0000313" key="3">
    <source>
        <dbReference type="EMBL" id="KAK3339999.1"/>
    </source>
</evidence>
<evidence type="ECO:0000256" key="2">
    <source>
        <dbReference type="SAM" id="SignalP"/>
    </source>
</evidence>
<dbReference type="Proteomes" id="UP001275084">
    <property type="component" value="Unassembled WGS sequence"/>
</dbReference>
<evidence type="ECO:0000256" key="1">
    <source>
        <dbReference type="ARBA" id="ARBA00022729"/>
    </source>
</evidence>
<feature type="signal peptide" evidence="2">
    <location>
        <begin position="1"/>
        <end position="18"/>
    </location>
</feature>
<proteinExistence type="predicted"/>